<accession>A0A4Q2CZ79</accession>
<gene>
    <name evidence="2" type="ORF">EST38_g14398</name>
</gene>
<feature type="compositionally biased region" description="Basic and acidic residues" evidence="1">
    <location>
        <begin position="117"/>
        <end position="138"/>
    </location>
</feature>
<keyword evidence="3" id="KW-1185">Reference proteome</keyword>
<dbReference type="AlphaFoldDB" id="A0A4Q2CZ79"/>
<sequence>MNSSNIATFWQKHFNKIKPQFVFSPLVPIVNVIGHNSALNQPLVEQAEKKPKLVKAEAPSSKVTTEGSSKAKAKETVPKTRANAAQELSKIKTRAKTQATPATEGTKGKRKQHTVARPKEVVEKKETVEEPVKEPEVEKKKKVIEELAKEEGEAIFWGDKNIEMEDNGAAGEEEMVEDQEDIAEEEE</sequence>
<evidence type="ECO:0000256" key="1">
    <source>
        <dbReference type="SAM" id="MobiDB-lite"/>
    </source>
</evidence>
<dbReference type="EMBL" id="SDEE01001888">
    <property type="protein sequence ID" value="RXW11456.1"/>
    <property type="molecule type" value="Genomic_DNA"/>
</dbReference>
<feature type="compositionally biased region" description="Acidic residues" evidence="1">
    <location>
        <begin position="171"/>
        <end position="187"/>
    </location>
</feature>
<dbReference type="Proteomes" id="UP000290288">
    <property type="component" value="Unassembled WGS sequence"/>
</dbReference>
<protein>
    <submittedName>
        <fullName evidence="2">Uncharacterized protein</fullName>
    </submittedName>
</protein>
<feature type="region of interest" description="Disordered" evidence="1">
    <location>
        <begin position="156"/>
        <end position="187"/>
    </location>
</feature>
<proteinExistence type="predicted"/>
<feature type="region of interest" description="Disordered" evidence="1">
    <location>
        <begin position="50"/>
        <end position="138"/>
    </location>
</feature>
<comment type="caution">
    <text evidence="2">The sequence shown here is derived from an EMBL/GenBank/DDBJ whole genome shotgun (WGS) entry which is preliminary data.</text>
</comment>
<name>A0A4Q2CZ79_9AGAR</name>
<evidence type="ECO:0000313" key="3">
    <source>
        <dbReference type="Proteomes" id="UP000290288"/>
    </source>
</evidence>
<organism evidence="2 3">
    <name type="scientific">Candolleomyces aberdarensis</name>
    <dbReference type="NCBI Taxonomy" id="2316362"/>
    <lineage>
        <taxon>Eukaryota</taxon>
        <taxon>Fungi</taxon>
        <taxon>Dikarya</taxon>
        <taxon>Basidiomycota</taxon>
        <taxon>Agaricomycotina</taxon>
        <taxon>Agaricomycetes</taxon>
        <taxon>Agaricomycetidae</taxon>
        <taxon>Agaricales</taxon>
        <taxon>Agaricineae</taxon>
        <taxon>Psathyrellaceae</taxon>
        <taxon>Candolleomyces</taxon>
    </lineage>
</organism>
<reference evidence="2 3" key="1">
    <citation type="submission" date="2019-01" db="EMBL/GenBank/DDBJ databases">
        <title>Draft genome sequence of Psathyrella aberdarensis IHI B618.</title>
        <authorList>
            <person name="Buettner E."/>
            <person name="Kellner H."/>
        </authorList>
    </citation>
    <scope>NUCLEOTIDE SEQUENCE [LARGE SCALE GENOMIC DNA]</scope>
    <source>
        <strain evidence="2 3">IHI B618</strain>
    </source>
</reference>
<evidence type="ECO:0000313" key="2">
    <source>
        <dbReference type="EMBL" id="RXW11456.1"/>
    </source>
</evidence>